<keyword evidence="2" id="KW-1185">Reference proteome</keyword>
<gene>
    <name evidence="1" type="ORF">F5148DRAFT_1296630</name>
</gene>
<reference evidence="1" key="1">
    <citation type="submission" date="2021-03" db="EMBL/GenBank/DDBJ databases">
        <title>Evolutionary priming and transition to the ectomycorrhizal habit in an iconic lineage of mushroom-forming fungi: is preadaptation a requirement?</title>
        <authorList>
            <consortium name="DOE Joint Genome Institute"/>
            <person name="Looney B.P."/>
            <person name="Miyauchi S."/>
            <person name="Morin E."/>
            <person name="Drula E."/>
            <person name="Courty P.E."/>
            <person name="Chicoki N."/>
            <person name="Fauchery L."/>
            <person name="Kohler A."/>
            <person name="Kuo A."/>
            <person name="LaButti K."/>
            <person name="Pangilinan J."/>
            <person name="Lipzen A."/>
            <person name="Riley R."/>
            <person name="Andreopoulos W."/>
            <person name="He G."/>
            <person name="Johnson J."/>
            <person name="Barry K.W."/>
            <person name="Grigoriev I.V."/>
            <person name="Nagy L."/>
            <person name="Hibbett D."/>
            <person name="Henrissat B."/>
            <person name="Matheny P.B."/>
            <person name="Labbe J."/>
            <person name="Martin A.F."/>
        </authorList>
    </citation>
    <scope>NUCLEOTIDE SEQUENCE</scope>
    <source>
        <strain evidence="1">BPL698</strain>
    </source>
</reference>
<dbReference type="Proteomes" id="UP001207468">
    <property type="component" value="Unassembled WGS sequence"/>
</dbReference>
<organism evidence="1 2">
    <name type="scientific">Russula earlei</name>
    <dbReference type="NCBI Taxonomy" id="71964"/>
    <lineage>
        <taxon>Eukaryota</taxon>
        <taxon>Fungi</taxon>
        <taxon>Dikarya</taxon>
        <taxon>Basidiomycota</taxon>
        <taxon>Agaricomycotina</taxon>
        <taxon>Agaricomycetes</taxon>
        <taxon>Russulales</taxon>
        <taxon>Russulaceae</taxon>
        <taxon>Russula</taxon>
    </lineage>
</organism>
<name>A0ACC0TQK1_9AGAM</name>
<sequence>MEMVVQEIEKLFTQFKNIVADRIEKLPQSGSDRIYFRIYSSQGTFIATYNLNKKENSTFINFSRHFKKANLPVPRIFCVNEENTIYIQEDLGNESLLNKLEQHGHKEYVYGLFQKSLHSLARIQIEGDNGLNYDWCLTAKEFGKQAILSDLLYFKYYFLDTLRLPYDKQAMLDDFDALSTYLTRTEYKYFMFRDFQSRNIIVNNDEVHFIDYQGGMKGALQYDVASLLWQAKAELSEEWKDSLLEYYMDQVDDLLQKPIDRVTFVSQYNGYVLIRLLQVMGAYGFRGLFERKAHFLSSIPLALRNLKFFLDNKRIGIITPEFHRMLTIMVNEDIIERFTAPQASEQTPLVIHINSFSYKKGIPADDSENGGGFVFDMRGILNPGRFEDYKYLSGKDKSVQDFLEQRTKMNEFLNSVWDLVDITVEDYLKRGFASLMINFGCMRAMLLAAGLGTRLKPWTEHHPKALAMVNGQSLLQRNILYLQQYGIRDVIVNVHHFASQIEEAIARNTDGASRVTISDETEAVLETGGGLQKQPPTLQEPVILW</sequence>
<evidence type="ECO:0000313" key="1">
    <source>
        <dbReference type="EMBL" id="KAI9429062.1"/>
    </source>
</evidence>
<dbReference type="EMBL" id="JAGFNK010001802">
    <property type="protein sequence ID" value="KAI9429062.1"/>
    <property type="molecule type" value="Genomic_DNA"/>
</dbReference>
<evidence type="ECO:0000313" key="2">
    <source>
        <dbReference type="Proteomes" id="UP001207468"/>
    </source>
</evidence>
<comment type="caution">
    <text evidence="1">The sequence shown here is derived from an EMBL/GenBank/DDBJ whole genome shotgun (WGS) entry which is preliminary data.</text>
</comment>
<proteinExistence type="predicted"/>
<protein>
    <submittedName>
        <fullName evidence="1">Kinase-like domain-containing protein</fullName>
    </submittedName>
</protein>
<accession>A0ACC0TQK1</accession>